<evidence type="ECO:0000259" key="8">
    <source>
        <dbReference type="Pfam" id="PF24621"/>
    </source>
</evidence>
<dbReference type="PANTHER" id="PTHR43622">
    <property type="entry name" value="3-DEHYDROQUINATE SYNTHASE"/>
    <property type="match status" value="1"/>
</dbReference>
<evidence type="ECO:0000313" key="9">
    <source>
        <dbReference type="EMBL" id="MEM5948230.1"/>
    </source>
</evidence>
<keyword evidence="4" id="KW-0520">NAD</keyword>
<dbReference type="InterPro" id="IPR030963">
    <property type="entry name" value="DHQ_synth_fam"/>
</dbReference>
<keyword evidence="6" id="KW-0170">Cobalt</keyword>
<dbReference type="SUPFAM" id="SSF56796">
    <property type="entry name" value="Dehydroquinate synthase-like"/>
    <property type="match status" value="1"/>
</dbReference>
<comment type="cofactor">
    <cofactor evidence="1">
        <name>NAD(+)</name>
        <dbReference type="ChEBI" id="CHEBI:57540"/>
    </cofactor>
</comment>
<dbReference type="CDD" id="cd08195">
    <property type="entry name" value="DHQS"/>
    <property type="match status" value="1"/>
</dbReference>
<comment type="cofactor">
    <cofactor evidence="2">
        <name>Co(2+)</name>
        <dbReference type="ChEBI" id="CHEBI:48828"/>
    </cofactor>
</comment>
<feature type="domain" description="3-dehydroquinate synthase C-terminal" evidence="8">
    <location>
        <begin position="167"/>
        <end position="310"/>
    </location>
</feature>
<reference evidence="9 10" key="1">
    <citation type="submission" date="2024-03" db="EMBL/GenBank/DDBJ databases">
        <title>Ignisphaera cupida sp. nov., a hyperthermophilic hydrolytic archaeon from a hot spring of Kamchatka, and proposal of Ignisphaeraceae fam. nov.</title>
        <authorList>
            <person name="Podosokorskaya O.A."/>
            <person name="Elcheninov A.G."/>
            <person name="Maltseva A.I."/>
            <person name="Zayulina K.S."/>
            <person name="Novikov A."/>
            <person name="Merkel A.Y."/>
        </authorList>
    </citation>
    <scope>NUCLEOTIDE SEQUENCE [LARGE SCALE GENOMIC DNA]</scope>
    <source>
        <strain evidence="9 10">38H-sp</strain>
    </source>
</reference>
<evidence type="ECO:0000259" key="7">
    <source>
        <dbReference type="Pfam" id="PF01761"/>
    </source>
</evidence>
<dbReference type="InterPro" id="IPR050071">
    <property type="entry name" value="Dehydroquinate_synthase"/>
</dbReference>
<accession>A0ABU9UC39</accession>
<protein>
    <submittedName>
        <fullName evidence="9">3-dehydroquinate synthase family protein</fullName>
        <ecNumber evidence="9">4.2.3.-</ecNumber>
    </submittedName>
</protein>
<dbReference type="Pfam" id="PF24621">
    <property type="entry name" value="DHQS_C"/>
    <property type="match status" value="1"/>
</dbReference>
<dbReference type="EMBL" id="JBCHKQ010000002">
    <property type="protein sequence ID" value="MEM5948230.1"/>
    <property type="molecule type" value="Genomic_DNA"/>
</dbReference>
<name>A0ABU9UC39_9SPIR</name>
<evidence type="ECO:0000313" key="10">
    <source>
        <dbReference type="Proteomes" id="UP001466331"/>
    </source>
</evidence>
<dbReference type="Pfam" id="PF01761">
    <property type="entry name" value="DHQ_synthase"/>
    <property type="match status" value="1"/>
</dbReference>
<dbReference type="GO" id="GO:0016829">
    <property type="term" value="F:lyase activity"/>
    <property type="evidence" value="ECO:0007669"/>
    <property type="project" value="UniProtKB-KW"/>
</dbReference>
<dbReference type="PIRSF" id="PIRSF001455">
    <property type="entry name" value="DHQ_synth"/>
    <property type="match status" value="1"/>
</dbReference>
<keyword evidence="10" id="KW-1185">Reference proteome</keyword>
<keyword evidence="5 9" id="KW-0456">Lyase</keyword>
<dbReference type="EC" id="4.2.3.-" evidence="9"/>
<dbReference type="Gene3D" id="1.20.1090.10">
    <property type="entry name" value="Dehydroquinate synthase-like - alpha domain"/>
    <property type="match status" value="1"/>
</dbReference>
<gene>
    <name evidence="9" type="ORF">WKV44_06715</name>
</gene>
<evidence type="ECO:0000256" key="2">
    <source>
        <dbReference type="ARBA" id="ARBA00001941"/>
    </source>
</evidence>
<evidence type="ECO:0000256" key="5">
    <source>
        <dbReference type="ARBA" id="ARBA00023239"/>
    </source>
</evidence>
<dbReference type="PANTHER" id="PTHR43622:SF1">
    <property type="entry name" value="3-DEHYDROQUINATE SYNTHASE"/>
    <property type="match status" value="1"/>
</dbReference>
<comment type="caution">
    <text evidence="9">The sequence shown here is derived from an EMBL/GenBank/DDBJ whole genome shotgun (WGS) entry which is preliminary data.</text>
</comment>
<dbReference type="InterPro" id="IPR056179">
    <property type="entry name" value="DHQS_C"/>
</dbReference>
<evidence type="ECO:0000256" key="1">
    <source>
        <dbReference type="ARBA" id="ARBA00001911"/>
    </source>
</evidence>
<evidence type="ECO:0000256" key="6">
    <source>
        <dbReference type="ARBA" id="ARBA00023285"/>
    </source>
</evidence>
<dbReference type="InterPro" id="IPR030960">
    <property type="entry name" value="DHQS/DOIS_N"/>
</dbReference>
<keyword evidence="3" id="KW-0479">Metal-binding</keyword>
<dbReference type="RefSeq" id="WP_420069676.1">
    <property type="nucleotide sequence ID" value="NZ_JBCHKQ010000002.1"/>
</dbReference>
<evidence type="ECO:0000256" key="3">
    <source>
        <dbReference type="ARBA" id="ARBA00022723"/>
    </source>
</evidence>
<dbReference type="Gene3D" id="3.40.50.1970">
    <property type="match status" value="1"/>
</dbReference>
<evidence type="ECO:0000256" key="4">
    <source>
        <dbReference type="ARBA" id="ARBA00023027"/>
    </source>
</evidence>
<proteinExistence type="predicted"/>
<sequence length="345" mass="37638">MRKIADCRLGEFSTVVKIVSLDELFSPSGRDVLVVTDSNVAPLLPPDVPFPVLVLEAGEEYKRWDSVEKILSRAVELGYARDCVFIGVGGGVVTDMTAFAASVYMRGVSLVLVPTTLLGMVDAAFGGKTGVDFLSLKNMVGTFYPAGELLIAPAFVASLPERDYIGGLAEVIKHAMLDDERLFELLETERERVMMRDFSVVSELVERALMVKVRIVTEDFREKGKRAFLNLGHTFGHALEAVTGFTRFTHGEAVAWGLRCAMALGLSMGLSPESYVYRVNALLDAYGFLRAVSGVSAEELLEASRMDKKKKGGSVRFVLQRGQGDTLLTEVDDSAFIEAVSAFLV</sequence>
<dbReference type="Proteomes" id="UP001466331">
    <property type="component" value="Unassembled WGS sequence"/>
</dbReference>
<organism evidence="9 10">
    <name type="scientific">Rarispira pelagica</name>
    <dbReference type="NCBI Taxonomy" id="3141764"/>
    <lineage>
        <taxon>Bacteria</taxon>
        <taxon>Pseudomonadati</taxon>
        <taxon>Spirochaetota</taxon>
        <taxon>Spirochaetia</taxon>
        <taxon>Winmispirales</taxon>
        <taxon>Winmispiraceae</taxon>
        <taxon>Rarispira</taxon>
    </lineage>
</organism>
<feature type="domain" description="3-dehydroquinate synthase N-terminal" evidence="7">
    <location>
        <begin position="53"/>
        <end position="164"/>
    </location>
</feature>